<dbReference type="InterPro" id="IPR044068">
    <property type="entry name" value="CB"/>
</dbReference>
<evidence type="ECO:0000256" key="3">
    <source>
        <dbReference type="ARBA" id="ARBA00022908"/>
    </source>
</evidence>
<dbReference type="EMBL" id="JACOPF010000002">
    <property type="protein sequence ID" value="MBC5689251.1"/>
    <property type="molecule type" value="Genomic_DNA"/>
</dbReference>
<dbReference type="InterPro" id="IPR010998">
    <property type="entry name" value="Integrase_recombinase_N"/>
</dbReference>
<dbReference type="Pfam" id="PF02899">
    <property type="entry name" value="Phage_int_SAM_1"/>
    <property type="match status" value="1"/>
</dbReference>
<reference evidence="9" key="1">
    <citation type="submission" date="2020-08" db="EMBL/GenBank/DDBJ databases">
        <title>Genome public.</title>
        <authorList>
            <person name="Liu C."/>
            <person name="Sun Q."/>
        </authorList>
    </citation>
    <scope>NUCLEOTIDE SEQUENCE</scope>
    <source>
        <strain evidence="9">NSJ-55</strain>
    </source>
</reference>
<keyword evidence="4 6" id="KW-0238">DNA-binding</keyword>
<evidence type="ECO:0000256" key="5">
    <source>
        <dbReference type="ARBA" id="ARBA00023172"/>
    </source>
</evidence>
<dbReference type="Gene3D" id="1.10.443.10">
    <property type="entry name" value="Intergrase catalytic core"/>
    <property type="match status" value="1"/>
</dbReference>
<keyword evidence="10" id="KW-1185">Reference proteome</keyword>
<comment type="function">
    <text evidence="1">Site-specific tyrosine recombinase, which acts by catalyzing the cutting and rejoining of the recombining DNA molecules.</text>
</comment>
<evidence type="ECO:0000256" key="4">
    <source>
        <dbReference type="ARBA" id="ARBA00023125"/>
    </source>
</evidence>
<keyword evidence="3" id="KW-0229">DNA integration</keyword>
<evidence type="ECO:0000313" key="10">
    <source>
        <dbReference type="Proteomes" id="UP000652477"/>
    </source>
</evidence>
<accession>A0A923RQ96</accession>
<dbReference type="InterPro" id="IPR011010">
    <property type="entry name" value="DNA_brk_join_enz"/>
</dbReference>
<proteinExistence type="inferred from homology"/>
<dbReference type="PROSITE" id="PS51900">
    <property type="entry name" value="CB"/>
    <property type="match status" value="1"/>
</dbReference>
<comment type="similarity">
    <text evidence="2">Belongs to the 'phage' integrase family.</text>
</comment>
<dbReference type="GO" id="GO:0006310">
    <property type="term" value="P:DNA recombination"/>
    <property type="evidence" value="ECO:0007669"/>
    <property type="project" value="UniProtKB-KW"/>
</dbReference>
<dbReference type="PANTHER" id="PTHR30349:SF89">
    <property type="entry name" value="INTEGRASE_RECOMBINASE"/>
    <property type="match status" value="1"/>
</dbReference>
<dbReference type="InterPro" id="IPR050090">
    <property type="entry name" value="Tyrosine_recombinase_XerCD"/>
</dbReference>
<dbReference type="GO" id="GO:0003677">
    <property type="term" value="F:DNA binding"/>
    <property type="evidence" value="ECO:0007669"/>
    <property type="project" value="UniProtKB-UniRule"/>
</dbReference>
<comment type="caution">
    <text evidence="9">The sequence shown here is derived from an EMBL/GenBank/DDBJ whole genome shotgun (WGS) entry which is preliminary data.</text>
</comment>
<dbReference type="SUPFAM" id="SSF56349">
    <property type="entry name" value="DNA breaking-rejoining enzymes"/>
    <property type="match status" value="1"/>
</dbReference>
<dbReference type="InterPro" id="IPR013762">
    <property type="entry name" value="Integrase-like_cat_sf"/>
</dbReference>
<dbReference type="Gene3D" id="1.10.150.130">
    <property type="match status" value="1"/>
</dbReference>
<evidence type="ECO:0000256" key="2">
    <source>
        <dbReference type="ARBA" id="ARBA00008857"/>
    </source>
</evidence>
<gene>
    <name evidence="9" type="ORF">H8S37_10005</name>
</gene>
<dbReference type="AlphaFoldDB" id="A0A923RQ96"/>
<dbReference type="Proteomes" id="UP000652477">
    <property type="component" value="Unassembled WGS sequence"/>
</dbReference>
<dbReference type="PROSITE" id="PS51898">
    <property type="entry name" value="TYR_RECOMBINASE"/>
    <property type="match status" value="1"/>
</dbReference>
<organism evidence="9 10">
    <name type="scientific">Mediterraneibacter hominis</name>
    <dbReference type="NCBI Taxonomy" id="2763054"/>
    <lineage>
        <taxon>Bacteria</taxon>
        <taxon>Bacillati</taxon>
        <taxon>Bacillota</taxon>
        <taxon>Clostridia</taxon>
        <taxon>Lachnospirales</taxon>
        <taxon>Lachnospiraceae</taxon>
        <taxon>Mediterraneibacter</taxon>
    </lineage>
</organism>
<name>A0A923RQ96_9FIRM</name>
<protein>
    <submittedName>
        <fullName evidence="9">Tyrosine-type recombinase/integrase</fullName>
    </submittedName>
</protein>
<evidence type="ECO:0000256" key="6">
    <source>
        <dbReference type="PROSITE-ProRule" id="PRU01248"/>
    </source>
</evidence>
<dbReference type="Pfam" id="PF00589">
    <property type="entry name" value="Phage_integrase"/>
    <property type="match status" value="1"/>
</dbReference>
<feature type="domain" description="Core-binding (CB)" evidence="8">
    <location>
        <begin position="7"/>
        <end position="86"/>
    </location>
</feature>
<evidence type="ECO:0000256" key="1">
    <source>
        <dbReference type="ARBA" id="ARBA00003283"/>
    </source>
</evidence>
<dbReference type="InterPro" id="IPR004107">
    <property type="entry name" value="Integrase_SAM-like_N"/>
</dbReference>
<evidence type="ECO:0000313" key="9">
    <source>
        <dbReference type="EMBL" id="MBC5689251.1"/>
    </source>
</evidence>
<feature type="domain" description="Tyr recombinase" evidence="7">
    <location>
        <begin position="104"/>
        <end position="278"/>
    </location>
</feature>
<dbReference type="RefSeq" id="WP_186875926.1">
    <property type="nucleotide sequence ID" value="NZ_JACOPF010000002.1"/>
</dbReference>
<sequence length="287" mass="34077">MQNDRIQLEKVMLMDFKKYLQERENAPSTIEKYIRDVRKFIEYSWKEKIISKEVLINYKMWLLEQYSVSSVNSMLVALNQFLQFLDMGKLRLKRVKIQRQDMQSMGKELQKEEFHKLIRYAREQGKEQLAMIMETIGATGIRISELKFFCVENIRNGLIKVWNKGKYRFVILPRVLQKKLLNFIKRQKISSGPIFCTKSGREKNRSNIWREMKKLAAGVGIAPEKVFPHNLRHLFARVFYKQTKNLLNLADILGHSNLEVTRIYASEGLAEWKRNIEQLKILEIKTT</sequence>
<evidence type="ECO:0000259" key="8">
    <source>
        <dbReference type="PROSITE" id="PS51900"/>
    </source>
</evidence>
<dbReference type="PANTHER" id="PTHR30349">
    <property type="entry name" value="PHAGE INTEGRASE-RELATED"/>
    <property type="match status" value="1"/>
</dbReference>
<dbReference type="InterPro" id="IPR002104">
    <property type="entry name" value="Integrase_catalytic"/>
</dbReference>
<evidence type="ECO:0000259" key="7">
    <source>
        <dbReference type="PROSITE" id="PS51898"/>
    </source>
</evidence>
<keyword evidence="5" id="KW-0233">DNA recombination</keyword>
<dbReference type="GO" id="GO:0015074">
    <property type="term" value="P:DNA integration"/>
    <property type="evidence" value="ECO:0007669"/>
    <property type="project" value="UniProtKB-KW"/>
</dbReference>